<dbReference type="EMBL" id="BARW01027571">
    <property type="protein sequence ID" value="GAJ16112.1"/>
    <property type="molecule type" value="Genomic_DNA"/>
</dbReference>
<dbReference type="InterPro" id="IPR012341">
    <property type="entry name" value="6hp_glycosidase-like_sf"/>
</dbReference>
<accession>X1VEE7</accession>
<dbReference type="PANTHER" id="PTHR31616">
    <property type="entry name" value="TREHALASE"/>
    <property type="match status" value="1"/>
</dbReference>
<sequence>TPFNLLTANSSIMKKTVSKIVKDLKVTNGLRRYSYDDHYGGGEWIVVTCWLGLYYLEIGKIKKAIDILNWVENQADKNKYLPEQKNPVNNEDYIKWKNKQGLPANPLLWSHAMYILLSNKLKRIKKD</sequence>
<name>X1VEE7_9ZZZZ</name>
<evidence type="ECO:0008006" key="2">
    <source>
        <dbReference type="Google" id="ProtNLM"/>
    </source>
</evidence>
<evidence type="ECO:0000313" key="1">
    <source>
        <dbReference type="EMBL" id="GAJ16112.1"/>
    </source>
</evidence>
<proteinExistence type="predicted"/>
<dbReference type="InterPro" id="IPR008928">
    <property type="entry name" value="6-hairpin_glycosidase_sf"/>
</dbReference>
<organism evidence="1">
    <name type="scientific">marine sediment metagenome</name>
    <dbReference type="NCBI Taxonomy" id="412755"/>
    <lineage>
        <taxon>unclassified sequences</taxon>
        <taxon>metagenomes</taxon>
        <taxon>ecological metagenomes</taxon>
    </lineage>
</organism>
<dbReference type="GO" id="GO:0005975">
    <property type="term" value="P:carbohydrate metabolic process"/>
    <property type="evidence" value="ECO:0007669"/>
    <property type="project" value="InterPro"/>
</dbReference>
<dbReference type="SUPFAM" id="SSF48208">
    <property type="entry name" value="Six-hairpin glycosidases"/>
    <property type="match status" value="1"/>
</dbReference>
<dbReference type="Gene3D" id="1.50.10.10">
    <property type="match status" value="1"/>
</dbReference>
<reference evidence="1" key="1">
    <citation type="journal article" date="2014" name="Front. Microbiol.">
        <title>High frequency of phylogenetically diverse reductive dehalogenase-homologous genes in deep subseafloor sedimentary metagenomes.</title>
        <authorList>
            <person name="Kawai M."/>
            <person name="Futagami T."/>
            <person name="Toyoda A."/>
            <person name="Takaki Y."/>
            <person name="Nishi S."/>
            <person name="Hori S."/>
            <person name="Arai W."/>
            <person name="Tsubouchi T."/>
            <person name="Morono Y."/>
            <person name="Uchiyama I."/>
            <person name="Ito T."/>
            <person name="Fujiyama A."/>
            <person name="Inagaki F."/>
            <person name="Takami H."/>
        </authorList>
    </citation>
    <scope>NUCLEOTIDE SEQUENCE</scope>
    <source>
        <strain evidence="1">Expedition CK06-06</strain>
    </source>
</reference>
<protein>
    <recommendedName>
        <fullName evidence="2">GH15-like domain-containing protein</fullName>
    </recommendedName>
</protein>
<dbReference type="PANTHER" id="PTHR31616:SF0">
    <property type="entry name" value="GLUCAN 1,4-ALPHA-GLUCOSIDASE"/>
    <property type="match status" value="1"/>
</dbReference>
<comment type="caution">
    <text evidence="1">The sequence shown here is derived from an EMBL/GenBank/DDBJ whole genome shotgun (WGS) entry which is preliminary data.</text>
</comment>
<gene>
    <name evidence="1" type="ORF">S12H4_44706</name>
</gene>
<dbReference type="GO" id="GO:0004553">
    <property type="term" value="F:hydrolase activity, hydrolyzing O-glycosyl compounds"/>
    <property type="evidence" value="ECO:0007669"/>
    <property type="project" value="TreeGrafter"/>
</dbReference>
<dbReference type="AlphaFoldDB" id="X1VEE7"/>
<feature type="non-terminal residue" evidence="1">
    <location>
        <position position="1"/>
    </location>
</feature>